<keyword evidence="2" id="KW-1185">Reference proteome</keyword>
<dbReference type="AlphaFoldDB" id="A0A9P0HMW8"/>
<evidence type="ECO:0000313" key="1">
    <source>
        <dbReference type="EMBL" id="CAH1404928.1"/>
    </source>
</evidence>
<accession>A0A9P0HMW8</accession>
<name>A0A9P0HMW8_NEZVI</name>
<feature type="non-terminal residue" evidence="1">
    <location>
        <position position="75"/>
    </location>
</feature>
<proteinExistence type="predicted"/>
<sequence>MGPIRVVLKSSASPLWCHPLDLSPPPIKELPSVLFRSIAPSWPLLTAHPRPRPWVTSSAVRPYTLVATRTIRLGE</sequence>
<dbReference type="EMBL" id="OV725082">
    <property type="protein sequence ID" value="CAH1404928.1"/>
    <property type="molecule type" value="Genomic_DNA"/>
</dbReference>
<organism evidence="1 2">
    <name type="scientific">Nezara viridula</name>
    <name type="common">Southern green stink bug</name>
    <name type="synonym">Cimex viridulus</name>
    <dbReference type="NCBI Taxonomy" id="85310"/>
    <lineage>
        <taxon>Eukaryota</taxon>
        <taxon>Metazoa</taxon>
        <taxon>Ecdysozoa</taxon>
        <taxon>Arthropoda</taxon>
        <taxon>Hexapoda</taxon>
        <taxon>Insecta</taxon>
        <taxon>Pterygota</taxon>
        <taxon>Neoptera</taxon>
        <taxon>Paraneoptera</taxon>
        <taxon>Hemiptera</taxon>
        <taxon>Heteroptera</taxon>
        <taxon>Panheteroptera</taxon>
        <taxon>Pentatomomorpha</taxon>
        <taxon>Pentatomoidea</taxon>
        <taxon>Pentatomidae</taxon>
        <taxon>Pentatominae</taxon>
        <taxon>Nezara</taxon>
    </lineage>
</organism>
<evidence type="ECO:0000313" key="2">
    <source>
        <dbReference type="Proteomes" id="UP001152798"/>
    </source>
</evidence>
<gene>
    <name evidence="1" type="ORF">NEZAVI_LOCUS13243</name>
</gene>
<protein>
    <submittedName>
        <fullName evidence="1">Uncharacterized protein</fullName>
    </submittedName>
</protein>
<dbReference type="OrthoDB" id="10333562at2759"/>
<dbReference type="Proteomes" id="UP001152798">
    <property type="component" value="Chromosome 6"/>
</dbReference>
<reference evidence="1" key="1">
    <citation type="submission" date="2022-01" db="EMBL/GenBank/DDBJ databases">
        <authorList>
            <person name="King R."/>
        </authorList>
    </citation>
    <scope>NUCLEOTIDE SEQUENCE</scope>
</reference>